<organism evidence="1">
    <name type="scientific">Ophidiomyces ophidiicola</name>
    <dbReference type="NCBI Taxonomy" id="1387563"/>
    <lineage>
        <taxon>Eukaryota</taxon>
        <taxon>Fungi</taxon>
        <taxon>Dikarya</taxon>
        <taxon>Ascomycota</taxon>
        <taxon>Pezizomycotina</taxon>
        <taxon>Eurotiomycetes</taxon>
        <taxon>Eurotiomycetidae</taxon>
        <taxon>Onygenales</taxon>
        <taxon>Onygenaceae</taxon>
        <taxon>Ophidiomyces</taxon>
    </lineage>
</organism>
<comment type="caution">
    <text evidence="1">The sequence shown here is derived from an EMBL/GenBank/DDBJ whole genome shotgun (WGS) entry which is preliminary data.</text>
</comment>
<sequence>MQSLAAIVTDLQIVTAPDPQGGDKDKLRLWTPGDGEYDFRLWGKLINVDYELKGKSDQSNFDRELGLYTLPNDVDPFITNIAINANRIPVGLENSGLELSDFSMSCGYRFTKSLESSSG</sequence>
<protein>
    <submittedName>
        <fullName evidence="1">Uncharacterized protein</fullName>
    </submittedName>
</protein>
<evidence type="ECO:0000313" key="1">
    <source>
        <dbReference type="EMBL" id="KAI2392734.1"/>
    </source>
</evidence>
<accession>A0ACB8V501</accession>
<reference evidence="1" key="1">
    <citation type="journal article" date="2022" name="bioRxiv">
        <title>Population genetic analysis of Ophidiomyces ophidiicola, the causative agent of snake fungal disease, indicates recent introductions to the USA.</title>
        <authorList>
            <person name="Ladner J.T."/>
            <person name="Palmer J.M."/>
            <person name="Ettinger C.L."/>
            <person name="Stajich J.E."/>
            <person name="Farrell T.M."/>
            <person name="Glorioso B.M."/>
            <person name="Lawson B."/>
            <person name="Price S.J."/>
            <person name="Stengle A.G."/>
            <person name="Grear D.A."/>
            <person name="Lorch J.M."/>
        </authorList>
    </citation>
    <scope>NUCLEOTIDE SEQUENCE</scope>
    <source>
        <strain evidence="1">NWHC 24266-5</strain>
    </source>
</reference>
<dbReference type="EMBL" id="JALBCA010000005">
    <property type="protein sequence ID" value="KAI2392734.1"/>
    <property type="molecule type" value="Genomic_DNA"/>
</dbReference>
<proteinExistence type="predicted"/>
<gene>
    <name evidence="1" type="ORF">LOY88_000530</name>
</gene>
<name>A0ACB8V501_9EURO</name>